<comment type="caution">
    <text evidence="5">The sequence shown here is derived from an EMBL/GenBank/DDBJ whole genome shotgun (WGS) entry which is preliminary data.</text>
</comment>
<comment type="similarity">
    <text evidence="1">Belongs to the FMO family.</text>
</comment>
<dbReference type="EMBL" id="WTXG01000004">
    <property type="protein sequence ID" value="KAI0306198.1"/>
    <property type="molecule type" value="Genomic_DNA"/>
</dbReference>
<dbReference type="GO" id="GO:0050661">
    <property type="term" value="F:NADP binding"/>
    <property type="evidence" value="ECO:0007669"/>
    <property type="project" value="InterPro"/>
</dbReference>
<dbReference type="GO" id="GO:0004499">
    <property type="term" value="F:N,N-dimethylaniline monooxygenase activity"/>
    <property type="evidence" value="ECO:0007669"/>
    <property type="project" value="InterPro"/>
</dbReference>
<evidence type="ECO:0000313" key="6">
    <source>
        <dbReference type="Proteomes" id="UP001203297"/>
    </source>
</evidence>
<keyword evidence="6" id="KW-1185">Reference proteome</keyword>
<evidence type="ECO:0000256" key="1">
    <source>
        <dbReference type="ARBA" id="ARBA00009183"/>
    </source>
</evidence>
<organism evidence="5 6">
    <name type="scientific">Multifurca ochricompacta</name>
    <dbReference type="NCBI Taxonomy" id="376703"/>
    <lineage>
        <taxon>Eukaryota</taxon>
        <taxon>Fungi</taxon>
        <taxon>Dikarya</taxon>
        <taxon>Basidiomycota</taxon>
        <taxon>Agaricomycotina</taxon>
        <taxon>Agaricomycetes</taxon>
        <taxon>Russulales</taxon>
        <taxon>Russulaceae</taxon>
        <taxon>Multifurca</taxon>
    </lineage>
</organism>
<sequence length="394" mass="44707">MFKTLIIDLPKEVTRNWEIVLFEQRDNIVATPHFPFPVGTPLFPNHTFEVLSADWRGNDVFGYWQVATLDHRNNCTNQARFDHLVVARGHNHYPVSGPGREVLHSVFYREPEVYSRRNVLVVGGGASGRDIVQQVVGFANSTYASVKYDHPSRPIPFPHIPGVERVPALARFTPVAPVFEDGTPLPHVNTVFLATGYELRFPFLSSSIHNTSIITPLPDPSTCDMLTNNGRYLRPLFRHIFPLAPTHAPHALAFVGPPPIPLLIAHALKDEDLLPPKAELLADLRVQEAEPEDPARVGHRIPQPGGGTAYQNALVRLLQERGLGRRPGFQPLGTPFTETWRVFAEKEMTRLRRAWVKVESLGEEEVERWLGRVKKGDEREWYELMVQLDEWFNE</sequence>
<evidence type="ECO:0000256" key="4">
    <source>
        <dbReference type="ARBA" id="ARBA00023002"/>
    </source>
</evidence>
<dbReference type="GO" id="GO:0050660">
    <property type="term" value="F:flavin adenine dinucleotide binding"/>
    <property type="evidence" value="ECO:0007669"/>
    <property type="project" value="InterPro"/>
</dbReference>
<dbReference type="SUPFAM" id="SSF51905">
    <property type="entry name" value="FAD/NAD(P)-binding domain"/>
    <property type="match status" value="1"/>
</dbReference>
<dbReference type="Pfam" id="PF00743">
    <property type="entry name" value="FMO-like"/>
    <property type="match status" value="1"/>
</dbReference>
<reference evidence="5" key="1">
    <citation type="journal article" date="2022" name="New Phytol.">
        <title>Evolutionary transition to the ectomycorrhizal habit in the genomes of a hyperdiverse lineage of mushroom-forming fungi.</title>
        <authorList>
            <person name="Looney B."/>
            <person name="Miyauchi S."/>
            <person name="Morin E."/>
            <person name="Drula E."/>
            <person name="Courty P.E."/>
            <person name="Kohler A."/>
            <person name="Kuo A."/>
            <person name="LaButti K."/>
            <person name="Pangilinan J."/>
            <person name="Lipzen A."/>
            <person name="Riley R."/>
            <person name="Andreopoulos W."/>
            <person name="He G."/>
            <person name="Johnson J."/>
            <person name="Nolan M."/>
            <person name="Tritt A."/>
            <person name="Barry K.W."/>
            <person name="Grigoriev I.V."/>
            <person name="Nagy L.G."/>
            <person name="Hibbett D."/>
            <person name="Henrissat B."/>
            <person name="Matheny P.B."/>
            <person name="Labbe J."/>
            <person name="Martin F.M."/>
        </authorList>
    </citation>
    <scope>NUCLEOTIDE SEQUENCE</scope>
    <source>
        <strain evidence="5">BPL690</strain>
    </source>
</reference>
<dbReference type="Proteomes" id="UP001203297">
    <property type="component" value="Unassembled WGS sequence"/>
</dbReference>
<evidence type="ECO:0000256" key="3">
    <source>
        <dbReference type="ARBA" id="ARBA00022827"/>
    </source>
</evidence>
<dbReference type="AlphaFoldDB" id="A0AAD4M9U3"/>
<dbReference type="InterPro" id="IPR020946">
    <property type="entry name" value="Flavin_mOase-like"/>
</dbReference>
<evidence type="ECO:0000313" key="5">
    <source>
        <dbReference type="EMBL" id="KAI0306198.1"/>
    </source>
</evidence>
<gene>
    <name evidence="5" type="ORF">B0F90DRAFT_1696998</name>
</gene>
<accession>A0AAD4M9U3</accession>
<evidence type="ECO:0000256" key="2">
    <source>
        <dbReference type="ARBA" id="ARBA00022630"/>
    </source>
</evidence>
<proteinExistence type="inferred from homology"/>
<keyword evidence="2" id="KW-0285">Flavoprotein</keyword>
<dbReference type="InterPro" id="IPR050346">
    <property type="entry name" value="FMO-like"/>
</dbReference>
<name>A0AAD4M9U3_9AGAM</name>
<keyword evidence="3" id="KW-0274">FAD</keyword>
<dbReference type="Gene3D" id="3.50.50.60">
    <property type="entry name" value="FAD/NAD(P)-binding domain"/>
    <property type="match status" value="2"/>
</dbReference>
<dbReference type="InterPro" id="IPR036188">
    <property type="entry name" value="FAD/NAD-bd_sf"/>
</dbReference>
<keyword evidence="4" id="KW-0560">Oxidoreductase</keyword>
<dbReference type="PANTHER" id="PTHR23023">
    <property type="entry name" value="DIMETHYLANILINE MONOOXYGENASE"/>
    <property type="match status" value="1"/>
</dbReference>
<protein>
    <recommendedName>
        <fullName evidence="7">Flavin-containing monooxygenase</fullName>
    </recommendedName>
</protein>
<evidence type="ECO:0008006" key="7">
    <source>
        <dbReference type="Google" id="ProtNLM"/>
    </source>
</evidence>